<keyword evidence="4" id="KW-0238">DNA-binding</keyword>
<dbReference type="CDD" id="cd00009">
    <property type="entry name" value="AAA"/>
    <property type="match status" value="1"/>
</dbReference>
<accession>A0A518GXP3</accession>
<evidence type="ECO:0000256" key="2">
    <source>
        <dbReference type="ARBA" id="ARBA00022840"/>
    </source>
</evidence>
<dbReference type="SUPFAM" id="SSF46689">
    <property type="entry name" value="Homeodomain-like"/>
    <property type="match status" value="1"/>
</dbReference>
<dbReference type="Gene3D" id="3.40.50.300">
    <property type="entry name" value="P-loop containing nucleotide triphosphate hydrolases"/>
    <property type="match status" value="1"/>
</dbReference>
<protein>
    <submittedName>
        <fullName evidence="11">Transcriptional regulatory protein ZraR</fullName>
    </submittedName>
</protein>
<sequence length="479" mass="53430">MKSRILVVDDEDLTREYLTLLLDREDHEVEAVATAAEALEIARSRPIHLMITDLYMPGTGGMDLLSHVRAERLPFGVIVVTGYGDPQVALAAMKAGADDFVSKPFEPDRLLLLVERTLKRRRLKDELEHLRRQMREDYSFHNMVSKNDRMRQVFDLIEQVGPLGSTVLIHGETGTGKELIAQAIHAASTRREGKWVPVNCAALSDSLLESELFGHEKGAFTGADRRRIGRFEAADGGTLFLDEIGDISAAMQAKLLRVLQSGRFERVGGTETVGVDVRIVAASNRRLDELVRQGAFRSDLYYRLRVVPIELPPLRDRREDIPLLALHFLNKLAGRSTPPVTEIDPEAMHALYSHDWPGNIRELENAIKAAVALADGTMIHRANLPPHVAPRPDSPSSGDRRPADSPLDLDRPLPDVTEAAISQVERDYFSELLAMYKGNVARCARHSGLSRRCVTQKLQKYGLDRMQFKEGSATTALED</sequence>
<dbReference type="PROSITE" id="PS00675">
    <property type="entry name" value="SIGMA54_INTERACT_1"/>
    <property type="match status" value="1"/>
</dbReference>
<dbReference type="SUPFAM" id="SSF52172">
    <property type="entry name" value="CheY-like"/>
    <property type="match status" value="1"/>
</dbReference>
<name>A0A518GXP3_9BACT</name>
<dbReference type="PROSITE" id="PS00688">
    <property type="entry name" value="SIGMA54_INTERACT_3"/>
    <property type="match status" value="1"/>
</dbReference>
<evidence type="ECO:0000256" key="8">
    <source>
        <dbReference type="SAM" id="MobiDB-lite"/>
    </source>
</evidence>
<dbReference type="GO" id="GO:0000160">
    <property type="term" value="P:phosphorelay signal transduction system"/>
    <property type="evidence" value="ECO:0007669"/>
    <property type="project" value="InterPro"/>
</dbReference>
<dbReference type="InterPro" id="IPR027417">
    <property type="entry name" value="P-loop_NTPase"/>
</dbReference>
<dbReference type="InterPro" id="IPR025944">
    <property type="entry name" value="Sigma_54_int_dom_CS"/>
</dbReference>
<keyword evidence="1" id="KW-0547">Nucleotide-binding</keyword>
<dbReference type="InterPro" id="IPR003593">
    <property type="entry name" value="AAA+_ATPase"/>
</dbReference>
<dbReference type="AlphaFoldDB" id="A0A518GXP3"/>
<dbReference type="Pfam" id="PF00072">
    <property type="entry name" value="Response_reg"/>
    <property type="match status" value="1"/>
</dbReference>
<keyword evidence="2" id="KW-0067">ATP-binding</keyword>
<dbReference type="GO" id="GO:0005524">
    <property type="term" value="F:ATP binding"/>
    <property type="evidence" value="ECO:0007669"/>
    <property type="project" value="UniProtKB-KW"/>
</dbReference>
<dbReference type="InterPro" id="IPR002078">
    <property type="entry name" value="Sigma_54_int"/>
</dbReference>
<evidence type="ECO:0000256" key="4">
    <source>
        <dbReference type="ARBA" id="ARBA00023125"/>
    </source>
</evidence>
<reference evidence="11 12" key="1">
    <citation type="submission" date="2019-02" db="EMBL/GenBank/DDBJ databases">
        <title>Deep-cultivation of Planctomycetes and their phenomic and genomic characterization uncovers novel biology.</title>
        <authorList>
            <person name="Wiegand S."/>
            <person name="Jogler M."/>
            <person name="Boedeker C."/>
            <person name="Pinto D."/>
            <person name="Vollmers J."/>
            <person name="Rivas-Marin E."/>
            <person name="Kohn T."/>
            <person name="Peeters S.H."/>
            <person name="Heuer A."/>
            <person name="Rast P."/>
            <person name="Oberbeckmann S."/>
            <person name="Bunk B."/>
            <person name="Jeske O."/>
            <person name="Meyerdierks A."/>
            <person name="Storesund J.E."/>
            <person name="Kallscheuer N."/>
            <person name="Luecker S."/>
            <person name="Lage O.M."/>
            <person name="Pohl T."/>
            <person name="Merkel B.J."/>
            <person name="Hornburger P."/>
            <person name="Mueller R.-W."/>
            <person name="Bruemmer F."/>
            <person name="Labrenz M."/>
            <person name="Spormann A.M."/>
            <person name="Op den Camp H."/>
            <person name="Overmann J."/>
            <person name="Amann R."/>
            <person name="Jetten M.S.M."/>
            <person name="Mascher T."/>
            <person name="Medema M.H."/>
            <person name="Devos D.P."/>
            <person name="Kaster A.-K."/>
            <person name="Ovreas L."/>
            <person name="Rohde M."/>
            <person name="Galperin M.Y."/>
            <person name="Jogler C."/>
        </authorList>
    </citation>
    <scope>NUCLEOTIDE SEQUENCE [LARGE SCALE GENOMIC DNA]</scope>
    <source>
        <strain evidence="11 12">ElP</strain>
    </source>
</reference>
<dbReference type="Pfam" id="PF00158">
    <property type="entry name" value="Sigma54_activat"/>
    <property type="match status" value="1"/>
</dbReference>
<dbReference type="EMBL" id="CP036426">
    <property type="protein sequence ID" value="QDV33359.1"/>
    <property type="molecule type" value="Genomic_DNA"/>
</dbReference>
<keyword evidence="3" id="KW-0805">Transcription regulation</keyword>
<dbReference type="InterPro" id="IPR009057">
    <property type="entry name" value="Homeodomain-like_sf"/>
</dbReference>
<dbReference type="Pfam" id="PF25601">
    <property type="entry name" value="AAA_lid_14"/>
    <property type="match status" value="1"/>
</dbReference>
<dbReference type="GO" id="GO:0006355">
    <property type="term" value="P:regulation of DNA-templated transcription"/>
    <property type="evidence" value="ECO:0007669"/>
    <property type="project" value="InterPro"/>
</dbReference>
<evidence type="ECO:0000256" key="3">
    <source>
        <dbReference type="ARBA" id="ARBA00023015"/>
    </source>
</evidence>
<keyword evidence="6" id="KW-0804">Transcription</keyword>
<dbReference type="PROSITE" id="PS50110">
    <property type="entry name" value="RESPONSE_REGULATORY"/>
    <property type="match status" value="1"/>
</dbReference>
<dbReference type="GO" id="GO:0043565">
    <property type="term" value="F:sequence-specific DNA binding"/>
    <property type="evidence" value="ECO:0007669"/>
    <property type="project" value="InterPro"/>
</dbReference>
<dbReference type="PROSITE" id="PS50045">
    <property type="entry name" value="SIGMA54_INTERACT_4"/>
    <property type="match status" value="1"/>
</dbReference>
<dbReference type="Proteomes" id="UP000317835">
    <property type="component" value="Chromosome"/>
</dbReference>
<keyword evidence="5" id="KW-0010">Activator</keyword>
<dbReference type="InterPro" id="IPR025943">
    <property type="entry name" value="Sigma_54_int_dom_ATP-bd_2"/>
</dbReference>
<dbReference type="OrthoDB" id="9803970at2"/>
<feature type="modified residue" description="4-aspartylphosphate" evidence="7">
    <location>
        <position position="53"/>
    </location>
</feature>
<keyword evidence="7" id="KW-0597">Phosphoprotein</keyword>
<keyword evidence="12" id="KW-1185">Reference proteome</keyword>
<dbReference type="InterPro" id="IPR011006">
    <property type="entry name" value="CheY-like_superfamily"/>
</dbReference>
<dbReference type="FunFam" id="1.10.8.60:FF:000014">
    <property type="entry name" value="DNA-binding transcriptional regulator NtrC"/>
    <property type="match status" value="1"/>
</dbReference>
<dbReference type="InterPro" id="IPR025662">
    <property type="entry name" value="Sigma_54_int_dom_ATP-bd_1"/>
</dbReference>
<dbReference type="InterPro" id="IPR058031">
    <property type="entry name" value="AAA_lid_NorR"/>
</dbReference>
<dbReference type="Gene3D" id="1.10.10.60">
    <property type="entry name" value="Homeodomain-like"/>
    <property type="match status" value="1"/>
</dbReference>
<evidence type="ECO:0000313" key="11">
    <source>
        <dbReference type="EMBL" id="QDV33359.1"/>
    </source>
</evidence>
<dbReference type="PROSITE" id="PS00676">
    <property type="entry name" value="SIGMA54_INTERACT_2"/>
    <property type="match status" value="1"/>
</dbReference>
<feature type="domain" description="Response regulatory" evidence="10">
    <location>
        <begin position="4"/>
        <end position="118"/>
    </location>
</feature>
<dbReference type="SMART" id="SM00448">
    <property type="entry name" value="REC"/>
    <property type="match status" value="1"/>
</dbReference>
<dbReference type="RefSeq" id="WP_145267748.1">
    <property type="nucleotide sequence ID" value="NZ_CP036426.1"/>
</dbReference>
<feature type="compositionally biased region" description="Basic and acidic residues" evidence="8">
    <location>
        <begin position="398"/>
        <end position="413"/>
    </location>
</feature>
<organism evidence="11 12">
    <name type="scientific">Tautonia plasticadhaerens</name>
    <dbReference type="NCBI Taxonomy" id="2527974"/>
    <lineage>
        <taxon>Bacteria</taxon>
        <taxon>Pseudomonadati</taxon>
        <taxon>Planctomycetota</taxon>
        <taxon>Planctomycetia</taxon>
        <taxon>Isosphaerales</taxon>
        <taxon>Isosphaeraceae</taxon>
        <taxon>Tautonia</taxon>
    </lineage>
</organism>
<dbReference type="PANTHER" id="PTHR32071">
    <property type="entry name" value="TRANSCRIPTIONAL REGULATORY PROTEIN"/>
    <property type="match status" value="1"/>
</dbReference>
<dbReference type="InterPro" id="IPR002197">
    <property type="entry name" value="HTH_Fis"/>
</dbReference>
<feature type="region of interest" description="Disordered" evidence="8">
    <location>
        <begin position="382"/>
        <end position="415"/>
    </location>
</feature>
<dbReference type="SUPFAM" id="SSF52540">
    <property type="entry name" value="P-loop containing nucleoside triphosphate hydrolases"/>
    <property type="match status" value="1"/>
</dbReference>
<feature type="domain" description="Sigma-54 factor interaction" evidence="9">
    <location>
        <begin position="143"/>
        <end position="372"/>
    </location>
</feature>
<dbReference type="SMART" id="SM00382">
    <property type="entry name" value="AAA"/>
    <property type="match status" value="1"/>
</dbReference>
<evidence type="ECO:0000256" key="1">
    <source>
        <dbReference type="ARBA" id="ARBA00022741"/>
    </source>
</evidence>
<dbReference type="Gene3D" id="1.10.8.60">
    <property type="match status" value="1"/>
</dbReference>
<evidence type="ECO:0000313" key="12">
    <source>
        <dbReference type="Proteomes" id="UP000317835"/>
    </source>
</evidence>
<dbReference type="Pfam" id="PF02954">
    <property type="entry name" value="HTH_8"/>
    <property type="match status" value="1"/>
</dbReference>
<evidence type="ECO:0000256" key="6">
    <source>
        <dbReference type="ARBA" id="ARBA00023163"/>
    </source>
</evidence>
<gene>
    <name evidence="11" type="primary">zraR_3</name>
    <name evidence="11" type="ORF">ElP_12300</name>
</gene>
<dbReference type="Gene3D" id="3.40.50.2300">
    <property type="match status" value="1"/>
</dbReference>
<proteinExistence type="predicted"/>
<dbReference type="FunFam" id="3.40.50.300:FF:000006">
    <property type="entry name" value="DNA-binding transcriptional regulator NtrC"/>
    <property type="match status" value="1"/>
</dbReference>
<evidence type="ECO:0000256" key="5">
    <source>
        <dbReference type="ARBA" id="ARBA00023159"/>
    </source>
</evidence>
<evidence type="ECO:0000256" key="7">
    <source>
        <dbReference type="PROSITE-ProRule" id="PRU00169"/>
    </source>
</evidence>
<dbReference type="KEGG" id="tpla:ElP_12300"/>
<dbReference type="InterPro" id="IPR001789">
    <property type="entry name" value="Sig_transdc_resp-reg_receiver"/>
</dbReference>
<evidence type="ECO:0000259" key="10">
    <source>
        <dbReference type="PROSITE" id="PS50110"/>
    </source>
</evidence>
<evidence type="ECO:0000259" key="9">
    <source>
        <dbReference type="PROSITE" id="PS50045"/>
    </source>
</evidence>